<keyword evidence="1" id="KW-0472">Membrane</keyword>
<comment type="caution">
    <text evidence="2">The sequence shown here is derived from an EMBL/GenBank/DDBJ whole genome shotgun (WGS) entry which is preliminary data.</text>
</comment>
<gene>
    <name evidence="2" type="ORF">EDC52_101757</name>
</gene>
<name>A0A4R3Z595_9GAMM</name>
<evidence type="ECO:0000313" key="2">
    <source>
        <dbReference type="EMBL" id="TCW00407.1"/>
    </source>
</evidence>
<evidence type="ECO:0000313" key="3">
    <source>
        <dbReference type="Proteomes" id="UP000295719"/>
    </source>
</evidence>
<dbReference type="OrthoDB" id="6487448at2"/>
<accession>A0A4R3Z595</accession>
<keyword evidence="1" id="KW-0812">Transmembrane</keyword>
<feature type="transmembrane region" description="Helical" evidence="1">
    <location>
        <begin position="71"/>
        <end position="90"/>
    </location>
</feature>
<keyword evidence="1" id="KW-1133">Transmembrane helix</keyword>
<reference evidence="2 3" key="1">
    <citation type="submission" date="2019-03" db="EMBL/GenBank/DDBJ databases">
        <title>Genomic Encyclopedia of Type Strains, Phase IV (KMG-IV): sequencing the most valuable type-strain genomes for metagenomic binning, comparative biology and taxonomic classification.</title>
        <authorList>
            <person name="Goeker M."/>
        </authorList>
    </citation>
    <scope>NUCLEOTIDE SEQUENCE [LARGE SCALE GENOMIC DNA]</scope>
    <source>
        <strain evidence="2 3">DSM 19580</strain>
    </source>
</reference>
<protein>
    <submittedName>
        <fullName evidence="2">LydA family holin superfamily III</fullName>
    </submittedName>
</protein>
<dbReference type="EMBL" id="SMCR01000001">
    <property type="protein sequence ID" value="TCW00407.1"/>
    <property type="molecule type" value="Genomic_DNA"/>
</dbReference>
<sequence length="108" mass="11502">MKMPWKSDTTLLSALLALGMTLLGALGSYSYRVLSGQAFSWRTLCLQIIVCLFAGAMMMMIAYHYTWPLEVIGGSCGMAGWSGAAFVKALETRFLNKAGGNPPAGSGN</sequence>
<dbReference type="Proteomes" id="UP000295719">
    <property type="component" value="Unassembled WGS sequence"/>
</dbReference>
<organism evidence="2 3">
    <name type="scientific">Biostraticola tofi</name>
    <dbReference type="NCBI Taxonomy" id="466109"/>
    <lineage>
        <taxon>Bacteria</taxon>
        <taxon>Pseudomonadati</taxon>
        <taxon>Pseudomonadota</taxon>
        <taxon>Gammaproteobacteria</taxon>
        <taxon>Enterobacterales</taxon>
        <taxon>Bruguierivoracaceae</taxon>
        <taxon>Biostraticola</taxon>
    </lineage>
</organism>
<proteinExistence type="predicted"/>
<dbReference type="AlphaFoldDB" id="A0A4R3Z595"/>
<keyword evidence="3" id="KW-1185">Reference proteome</keyword>
<feature type="transmembrane region" description="Helical" evidence="1">
    <location>
        <begin position="12"/>
        <end position="31"/>
    </location>
</feature>
<feature type="transmembrane region" description="Helical" evidence="1">
    <location>
        <begin position="43"/>
        <end position="65"/>
    </location>
</feature>
<evidence type="ECO:0000256" key="1">
    <source>
        <dbReference type="SAM" id="Phobius"/>
    </source>
</evidence>